<dbReference type="RefSeq" id="XP_002109678.1">
    <property type="nucleotide sequence ID" value="XM_002109642.1"/>
</dbReference>
<dbReference type="CTD" id="6750893"/>
<dbReference type="Gene3D" id="6.10.250.3260">
    <property type="match status" value="1"/>
</dbReference>
<organism evidence="6 7">
    <name type="scientific">Trichoplax adhaerens</name>
    <name type="common">Trichoplax reptans</name>
    <dbReference type="NCBI Taxonomy" id="10228"/>
    <lineage>
        <taxon>Eukaryota</taxon>
        <taxon>Metazoa</taxon>
        <taxon>Placozoa</taxon>
        <taxon>Uniplacotomia</taxon>
        <taxon>Trichoplacea</taxon>
        <taxon>Trichoplacidae</taxon>
        <taxon>Trichoplax</taxon>
    </lineage>
</organism>
<dbReference type="OMA" id="KGMPHRT"/>
<evidence type="ECO:0000256" key="1">
    <source>
        <dbReference type="ARBA" id="ARBA00008427"/>
    </source>
</evidence>
<dbReference type="PhylomeDB" id="B3RMF8"/>
<dbReference type="OrthoDB" id="1539250at2759"/>
<dbReference type="InterPro" id="IPR001147">
    <property type="entry name" value="Ribosomal_eL21"/>
</dbReference>
<dbReference type="eggNOG" id="KOG1732">
    <property type="taxonomic scope" value="Eukaryota"/>
</dbReference>
<gene>
    <name evidence="6" type="ORF">TRIADDRAFT_37276</name>
</gene>
<dbReference type="Pfam" id="PF01157">
    <property type="entry name" value="Ribosomal_L21e"/>
    <property type="match status" value="1"/>
</dbReference>
<dbReference type="EMBL" id="DS985242">
    <property type="protein sequence ID" value="EDV27844.1"/>
    <property type="molecule type" value="Genomic_DNA"/>
</dbReference>
<evidence type="ECO:0000256" key="2">
    <source>
        <dbReference type="ARBA" id="ARBA00022980"/>
    </source>
</evidence>
<evidence type="ECO:0000256" key="3">
    <source>
        <dbReference type="ARBA" id="ARBA00023274"/>
    </source>
</evidence>
<dbReference type="GO" id="GO:0022625">
    <property type="term" value="C:cytosolic large ribosomal subunit"/>
    <property type="evidence" value="ECO:0000318"/>
    <property type="project" value="GO_Central"/>
</dbReference>
<dbReference type="GO" id="GO:0006412">
    <property type="term" value="P:translation"/>
    <property type="evidence" value="ECO:0007669"/>
    <property type="project" value="InterPro"/>
</dbReference>
<evidence type="ECO:0000313" key="7">
    <source>
        <dbReference type="Proteomes" id="UP000009022"/>
    </source>
</evidence>
<dbReference type="AlphaFoldDB" id="B3RMF8"/>
<accession>B3RMF8</accession>
<dbReference type="PANTHER" id="PTHR20981">
    <property type="entry name" value="60S RIBOSOMAL PROTEIN L21"/>
    <property type="match status" value="1"/>
</dbReference>
<dbReference type="FunFam" id="6.10.250.3260:FF:000001">
    <property type="entry name" value="60S ribosomal protein L21"/>
    <property type="match status" value="1"/>
</dbReference>
<dbReference type="SUPFAM" id="SSF50104">
    <property type="entry name" value="Translation proteins SH3-like domain"/>
    <property type="match status" value="1"/>
</dbReference>
<protein>
    <recommendedName>
        <fullName evidence="4">Large ribosomal subunit protein eL21</fullName>
    </recommendedName>
    <alternativeName>
        <fullName evidence="5">60S ribosomal protein L21</fullName>
    </alternativeName>
</protein>
<evidence type="ECO:0000256" key="4">
    <source>
        <dbReference type="ARBA" id="ARBA00035219"/>
    </source>
</evidence>
<dbReference type="InterPro" id="IPR018259">
    <property type="entry name" value="Ribosomal_eL21_CS"/>
</dbReference>
<evidence type="ECO:0000256" key="5">
    <source>
        <dbReference type="ARBA" id="ARBA00035327"/>
    </source>
</evidence>
<dbReference type="KEGG" id="tad:TRIADDRAFT_37276"/>
<sequence length="159" mass="18187">MGKTHGYRRGTRYMFSAAFRKRGVIPLSTYLKTYKVGDIVDIKGKGSVQLGMPHKCYHGKTGRVFNVTKRAVGVIVNKQVRNRIMPKRINVRIEHISHSKCRDDFLRRVKENERLRKDAAAKGERVDLKRKPKAPKGAQTVIAESEPEVLRALPYQFIA</sequence>
<proteinExistence type="inferred from homology"/>
<name>B3RMF8_TRIAD</name>
<comment type="similarity">
    <text evidence="1">Belongs to the eukaryotic ribosomal protein eL21 family.</text>
</comment>
<dbReference type="FunFam" id="2.30.30.70:FF:000001">
    <property type="entry name" value="60S ribosomal protein L21"/>
    <property type="match status" value="1"/>
</dbReference>
<dbReference type="GeneID" id="6750893"/>
<dbReference type="HOGENOM" id="CLU_103610_0_1_1"/>
<dbReference type="PROSITE" id="PS01171">
    <property type="entry name" value="RIBOSOMAL_L21E"/>
    <property type="match status" value="1"/>
</dbReference>
<dbReference type="GO" id="GO:0003735">
    <property type="term" value="F:structural constituent of ribosome"/>
    <property type="evidence" value="ECO:0000318"/>
    <property type="project" value="GO_Central"/>
</dbReference>
<dbReference type="STRING" id="10228.B3RMF8"/>
<keyword evidence="7" id="KW-1185">Reference proteome</keyword>
<dbReference type="InterPro" id="IPR008991">
    <property type="entry name" value="Translation_prot_SH3-like_sf"/>
</dbReference>
<dbReference type="Proteomes" id="UP000009022">
    <property type="component" value="Unassembled WGS sequence"/>
</dbReference>
<keyword evidence="3" id="KW-0687">Ribonucleoprotein</keyword>
<dbReference type="FunCoup" id="B3RMF8">
    <property type="interactions" value="1599"/>
</dbReference>
<dbReference type="Gene3D" id="2.30.30.70">
    <property type="entry name" value="Ribosomal protein L21"/>
    <property type="match status" value="1"/>
</dbReference>
<evidence type="ECO:0000313" key="6">
    <source>
        <dbReference type="EMBL" id="EDV27844.1"/>
    </source>
</evidence>
<reference evidence="6 7" key="1">
    <citation type="journal article" date="2008" name="Nature">
        <title>The Trichoplax genome and the nature of placozoans.</title>
        <authorList>
            <person name="Srivastava M."/>
            <person name="Begovic E."/>
            <person name="Chapman J."/>
            <person name="Putnam N.H."/>
            <person name="Hellsten U."/>
            <person name="Kawashima T."/>
            <person name="Kuo A."/>
            <person name="Mitros T."/>
            <person name="Salamov A."/>
            <person name="Carpenter M.L."/>
            <person name="Signorovitch A.Y."/>
            <person name="Moreno M.A."/>
            <person name="Kamm K."/>
            <person name="Grimwood J."/>
            <person name="Schmutz J."/>
            <person name="Shapiro H."/>
            <person name="Grigoriev I.V."/>
            <person name="Buss L.W."/>
            <person name="Schierwater B."/>
            <person name="Dellaporta S.L."/>
            <person name="Rokhsar D.S."/>
        </authorList>
    </citation>
    <scope>NUCLEOTIDE SEQUENCE [LARGE SCALE GENOMIC DNA]</scope>
    <source>
        <strain evidence="6 7">Grell-BS-1999</strain>
    </source>
</reference>
<dbReference type="InParanoid" id="B3RMF8"/>
<dbReference type="InterPro" id="IPR036948">
    <property type="entry name" value="Ribosomal_eL21_sf"/>
</dbReference>
<keyword evidence="2" id="KW-0689">Ribosomal protein</keyword>